<dbReference type="EMBL" id="ML977349">
    <property type="protein sequence ID" value="KAF2108155.1"/>
    <property type="molecule type" value="Genomic_DNA"/>
</dbReference>
<dbReference type="Proteomes" id="UP000799770">
    <property type="component" value="Unassembled WGS sequence"/>
</dbReference>
<evidence type="ECO:0000256" key="1">
    <source>
        <dbReference type="SAM" id="MobiDB-lite"/>
    </source>
</evidence>
<sequence length="203" mass="23216">MQSTQLTNDEQEEACVQLCLELNFTQESIQAFYEPDVAIEEQHDVPSAYPIRVQIGTQGQHLVFAYLCEVSKKSATGEIKLRVWNESTDTLIRQFRVEDYKRFQRQKPFSAATHPERFRALVKFWFILAFRLGYTKTKNAPQIQFNTTFKREIAKARQEVVKQWKDGGGVLPSASTDGNDDSPSEETQREVADGEGTSEADIE</sequence>
<name>A0A6A5YM29_9PLEO</name>
<protein>
    <submittedName>
        <fullName evidence="2">Uncharacterized protein</fullName>
    </submittedName>
</protein>
<dbReference type="AlphaFoldDB" id="A0A6A5YM29"/>
<gene>
    <name evidence="2" type="ORF">BDV96DRAFT_605839</name>
</gene>
<feature type="region of interest" description="Disordered" evidence="1">
    <location>
        <begin position="165"/>
        <end position="203"/>
    </location>
</feature>
<evidence type="ECO:0000313" key="2">
    <source>
        <dbReference type="EMBL" id="KAF2108155.1"/>
    </source>
</evidence>
<accession>A0A6A5YM29</accession>
<reference evidence="2" key="1">
    <citation type="journal article" date="2020" name="Stud. Mycol.">
        <title>101 Dothideomycetes genomes: a test case for predicting lifestyles and emergence of pathogens.</title>
        <authorList>
            <person name="Haridas S."/>
            <person name="Albert R."/>
            <person name="Binder M."/>
            <person name="Bloem J."/>
            <person name="Labutti K."/>
            <person name="Salamov A."/>
            <person name="Andreopoulos B."/>
            <person name="Baker S."/>
            <person name="Barry K."/>
            <person name="Bills G."/>
            <person name="Bluhm B."/>
            <person name="Cannon C."/>
            <person name="Castanera R."/>
            <person name="Culley D."/>
            <person name="Daum C."/>
            <person name="Ezra D."/>
            <person name="Gonzalez J."/>
            <person name="Henrissat B."/>
            <person name="Kuo A."/>
            <person name="Liang C."/>
            <person name="Lipzen A."/>
            <person name="Lutzoni F."/>
            <person name="Magnuson J."/>
            <person name="Mondo S."/>
            <person name="Nolan M."/>
            <person name="Ohm R."/>
            <person name="Pangilinan J."/>
            <person name="Park H.-J."/>
            <person name="Ramirez L."/>
            <person name="Alfaro M."/>
            <person name="Sun H."/>
            <person name="Tritt A."/>
            <person name="Yoshinaga Y."/>
            <person name="Zwiers L.-H."/>
            <person name="Turgeon B."/>
            <person name="Goodwin S."/>
            <person name="Spatafora J."/>
            <person name="Crous P."/>
            <person name="Grigoriev I."/>
        </authorList>
    </citation>
    <scope>NUCLEOTIDE SEQUENCE</scope>
    <source>
        <strain evidence="2">CBS 627.86</strain>
    </source>
</reference>
<keyword evidence="3" id="KW-1185">Reference proteome</keyword>
<organism evidence="2 3">
    <name type="scientific">Lophiotrema nucula</name>
    <dbReference type="NCBI Taxonomy" id="690887"/>
    <lineage>
        <taxon>Eukaryota</taxon>
        <taxon>Fungi</taxon>
        <taxon>Dikarya</taxon>
        <taxon>Ascomycota</taxon>
        <taxon>Pezizomycotina</taxon>
        <taxon>Dothideomycetes</taxon>
        <taxon>Pleosporomycetidae</taxon>
        <taxon>Pleosporales</taxon>
        <taxon>Lophiotremataceae</taxon>
        <taxon>Lophiotrema</taxon>
    </lineage>
</organism>
<evidence type="ECO:0000313" key="3">
    <source>
        <dbReference type="Proteomes" id="UP000799770"/>
    </source>
</evidence>
<proteinExistence type="predicted"/>